<protein>
    <recommendedName>
        <fullName evidence="2">DUF4038 domain-containing protein</fullName>
    </recommendedName>
</protein>
<feature type="non-terminal residue" evidence="1">
    <location>
        <position position="252"/>
    </location>
</feature>
<gene>
    <name evidence="1" type="ORF">S01H1_62998</name>
</gene>
<dbReference type="Gene3D" id="3.20.20.80">
    <property type="entry name" value="Glycosidases"/>
    <property type="match status" value="1"/>
</dbReference>
<sequence>MFDHMLERGIVIHLVFYLDDCREVSGAITPEQEELWFRYTVARFGAYPNLIWNLAEEFEEAFTIDWCESRAGWLKKYDPFPNPVTVHQLTADIFRPAGSPNFDLTAIQYNANADSLNRMVNKVRRQTAGAGRPIPVLVTEWTPIAPEDTVRCRMGIWAITLGGGVYQIFNNKRGETVTLDFSRWEEHWRYARILKGIMESLPFNRMGPVNNLVSSGYCLAEPGGPYLVYQPEPGSFTIDLTRVEGSFYAYRI</sequence>
<accession>X0WM50</accession>
<dbReference type="AlphaFoldDB" id="X0WM50"/>
<organism evidence="1">
    <name type="scientific">marine sediment metagenome</name>
    <dbReference type="NCBI Taxonomy" id="412755"/>
    <lineage>
        <taxon>unclassified sequences</taxon>
        <taxon>metagenomes</taxon>
        <taxon>ecological metagenomes</taxon>
    </lineage>
</organism>
<proteinExistence type="predicted"/>
<evidence type="ECO:0008006" key="2">
    <source>
        <dbReference type="Google" id="ProtNLM"/>
    </source>
</evidence>
<evidence type="ECO:0000313" key="1">
    <source>
        <dbReference type="EMBL" id="GAG32029.1"/>
    </source>
</evidence>
<dbReference type="EMBL" id="BARS01041419">
    <property type="protein sequence ID" value="GAG32029.1"/>
    <property type="molecule type" value="Genomic_DNA"/>
</dbReference>
<comment type="caution">
    <text evidence="1">The sequence shown here is derived from an EMBL/GenBank/DDBJ whole genome shotgun (WGS) entry which is preliminary data.</text>
</comment>
<reference evidence="1" key="1">
    <citation type="journal article" date="2014" name="Front. Microbiol.">
        <title>High frequency of phylogenetically diverse reductive dehalogenase-homologous genes in deep subseafloor sedimentary metagenomes.</title>
        <authorList>
            <person name="Kawai M."/>
            <person name="Futagami T."/>
            <person name="Toyoda A."/>
            <person name="Takaki Y."/>
            <person name="Nishi S."/>
            <person name="Hori S."/>
            <person name="Arai W."/>
            <person name="Tsubouchi T."/>
            <person name="Morono Y."/>
            <person name="Uchiyama I."/>
            <person name="Ito T."/>
            <person name="Fujiyama A."/>
            <person name="Inagaki F."/>
            <person name="Takami H."/>
        </authorList>
    </citation>
    <scope>NUCLEOTIDE SEQUENCE</scope>
    <source>
        <strain evidence="1">Expedition CK06-06</strain>
    </source>
</reference>
<name>X0WM50_9ZZZZ</name>